<reference evidence="1 2" key="1">
    <citation type="journal article" date="2022" name="Plant J.">
        <title>Chromosome-level genome of Camellia lanceoleosa provides a valuable resource for understanding genome evolution and self-incompatibility.</title>
        <authorList>
            <person name="Gong W."/>
            <person name="Xiao S."/>
            <person name="Wang L."/>
            <person name="Liao Z."/>
            <person name="Chang Y."/>
            <person name="Mo W."/>
            <person name="Hu G."/>
            <person name="Li W."/>
            <person name="Zhao G."/>
            <person name="Zhu H."/>
            <person name="Hu X."/>
            <person name="Ji K."/>
            <person name="Xiang X."/>
            <person name="Song Q."/>
            <person name="Yuan D."/>
            <person name="Jin S."/>
            <person name="Zhang L."/>
        </authorList>
    </citation>
    <scope>NUCLEOTIDE SEQUENCE [LARGE SCALE GENOMIC DNA]</scope>
    <source>
        <strain evidence="1">SQ_2022a</strain>
    </source>
</reference>
<proteinExistence type="predicted"/>
<name>A0ACC0FBN5_9ERIC</name>
<dbReference type="EMBL" id="CM045772">
    <property type="protein sequence ID" value="KAI7986082.1"/>
    <property type="molecule type" value="Genomic_DNA"/>
</dbReference>
<gene>
    <name evidence="1" type="ORF">LOK49_LG14G00360</name>
</gene>
<protein>
    <submittedName>
        <fullName evidence="1">Uncharacterized protein</fullName>
    </submittedName>
</protein>
<evidence type="ECO:0000313" key="2">
    <source>
        <dbReference type="Proteomes" id="UP001060215"/>
    </source>
</evidence>
<sequence>MTTTTPLPSIAITHPFSNLHNHYHRYGGQESSGRHWKVKETLRMKEKNREDKVQKWETRCKFVCRVVWGASHRAVHKQLQIQNTISESQKHQHSALLFDSLQQQSSHAPTGLFMLSPCYSFSYTPH</sequence>
<comment type="caution">
    <text evidence="1">The sequence shown here is derived from an EMBL/GenBank/DDBJ whole genome shotgun (WGS) entry which is preliminary data.</text>
</comment>
<accession>A0ACC0FBN5</accession>
<keyword evidence="2" id="KW-1185">Reference proteome</keyword>
<dbReference type="Proteomes" id="UP001060215">
    <property type="component" value="Chromosome 15"/>
</dbReference>
<organism evidence="1 2">
    <name type="scientific">Camellia lanceoleosa</name>
    <dbReference type="NCBI Taxonomy" id="1840588"/>
    <lineage>
        <taxon>Eukaryota</taxon>
        <taxon>Viridiplantae</taxon>
        <taxon>Streptophyta</taxon>
        <taxon>Embryophyta</taxon>
        <taxon>Tracheophyta</taxon>
        <taxon>Spermatophyta</taxon>
        <taxon>Magnoliopsida</taxon>
        <taxon>eudicotyledons</taxon>
        <taxon>Gunneridae</taxon>
        <taxon>Pentapetalae</taxon>
        <taxon>asterids</taxon>
        <taxon>Ericales</taxon>
        <taxon>Theaceae</taxon>
        <taxon>Camellia</taxon>
    </lineage>
</organism>
<evidence type="ECO:0000313" key="1">
    <source>
        <dbReference type="EMBL" id="KAI7986082.1"/>
    </source>
</evidence>